<evidence type="ECO:0000313" key="12">
    <source>
        <dbReference type="Proteomes" id="UP001354971"/>
    </source>
</evidence>
<accession>A0ABU7LP63</accession>
<evidence type="ECO:0000256" key="1">
    <source>
        <dbReference type="ARBA" id="ARBA00000971"/>
    </source>
</evidence>
<dbReference type="PROSITE" id="PS50198">
    <property type="entry name" value="PPIC_PPIASE_2"/>
    <property type="match status" value="1"/>
</dbReference>
<keyword evidence="12" id="KW-1185">Reference proteome</keyword>
<dbReference type="Gene3D" id="3.10.50.40">
    <property type="match status" value="1"/>
</dbReference>
<feature type="region of interest" description="Disordered" evidence="9">
    <location>
        <begin position="161"/>
        <end position="182"/>
    </location>
</feature>
<protein>
    <recommendedName>
        <fullName evidence="4">Parvulin-like PPIase</fullName>
        <ecNumber evidence="3">5.2.1.8</ecNumber>
    </recommendedName>
    <alternativeName>
        <fullName evidence="6">Peptidyl-prolyl cis-trans isomerase plp</fullName>
    </alternativeName>
    <alternativeName>
        <fullName evidence="7">Rotamase plp</fullName>
    </alternativeName>
</protein>
<dbReference type="Proteomes" id="UP001354971">
    <property type="component" value="Unassembled WGS sequence"/>
</dbReference>
<dbReference type="PANTHER" id="PTHR47245:SF2">
    <property type="entry name" value="PEPTIDYL-PROLYL CIS-TRANS ISOMERASE HP_0175-RELATED"/>
    <property type="match status" value="1"/>
</dbReference>
<dbReference type="GO" id="GO:0003755">
    <property type="term" value="F:peptidyl-prolyl cis-trans isomerase activity"/>
    <property type="evidence" value="ECO:0007669"/>
    <property type="project" value="UniProtKB-EC"/>
</dbReference>
<feature type="compositionally biased region" description="Polar residues" evidence="9">
    <location>
        <begin position="1"/>
        <end position="11"/>
    </location>
</feature>
<dbReference type="InterPro" id="IPR046357">
    <property type="entry name" value="PPIase_dom_sf"/>
</dbReference>
<dbReference type="RefSeq" id="WP_330198375.1">
    <property type="nucleotide sequence ID" value="NZ_JAZDRP010000003.1"/>
</dbReference>
<dbReference type="Pfam" id="PF00639">
    <property type="entry name" value="Rotamase"/>
    <property type="match status" value="1"/>
</dbReference>
<comment type="similarity">
    <text evidence="2">Belongs to the PpiC/parvulin rotamase family.</text>
</comment>
<dbReference type="InterPro" id="IPR027304">
    <property type="entry name" value="Trigger_fact/SurA_dom_sf"/>
</dbReference>
<feature type="domain" description="PpiC" evidence="10">
    <location>
        <begin position="119"/>
        <end position="221"/>
    </location>
</feature>
<evidence type="ECO:0000256" key="6">
    <source>
        <dbReference type="ARBA" id="ARBA00030642"/>
    </source>
</evidence>
<dbReference type="SUPFAM" id="SSF54534">
    <property type="entry name" value="FKBP-like"/>
    <property type="match status" value="1"/>
</dbReference>
<keyword evidence="5 8" id="KW-0697">Rotamase</keyword>
<evidence type="ECO:0000256" key="2">
    <source>
        <dbReference type="ARBA" id="ARBA00007656"/>
    </source>
</evidence>
<evidence type="ECO:0000256" key="8">
    <source>
        <dbReference type="PROSITE-ProRule" id="PRU00278"/>
    </source>
</evidence>
<keyword evidence="8 11" id="KW-0413">Isomerase</keyword>
<proteinExistence type="inferred from homology"/>
<feature type="region of interest" description="Disordered" evidence="9">
    <location>
        <begin position="1"/>
        <end position="23"/>
    </location>
</feature>
<dbReference type="InterPro" id="IPR000297">
    <property type="entry name" value="PPIase_PpiC"/>
</dbReference>
<dbReference type="SUPFAM" id="SSF109998">
    <property type="entry name" value="Triger factor/SurA peptide-binding domain-like"/>
    <property type="match status" value="1"/>
</dbReference>
<name>A0ABU7LP63_9PROT</name>
<comment type="caution">
    <text evidence="11">The sequence shown here is derived from an EMBL/GenBank/DDBJ whole genome shotgun (WGS) entry which is preliminary data.</text>
</comment>
<dbReference type="EC" id="5.2.1.8" evidence="3"/>
<comment type="catalytic activity">
    <reaction evidence="1">
        <text>[protein]-peptidylproline (omega=180) = [protein]-peptidylproline (omega=0)</text>
        <dbReference type="Rhea" id="RHEA:16237"/>
        <dbReference type="Rhea" id="RHEA-COMP:10747"/>
        <dbReference type="Rhea" id="RHEA-COMP:10748"/>
        <dbReference type="ChEBI" id="CHEBI:83833"/>
        <dbReference type="ChEBI" id="CHEBI:83834"/>
        <dbReference type="EC" id="5.2.1.8"/>
    </reaction>
</comment>
<evidence type="ECO:0000313" key="11">
    <source>
        <dbReference type="EMBL" id="MEE2525711.1"/>
    </source>
</evidence>
<evidence type="ECO:0000256" key="4">
    <source>
        <dbReference type="ARBA" id="ARBA00018370"/>
    </source>
</evidence>
<dbReference type="InterPro" id="IPR050245">
    <property type="entry name" value="PrsA_foldase"/>
</dbReference>
<organism evidence="11 12">
    <name type="scientific">Hyphobacterium lacteum</name>
    <dbReference type="NCBI Taxonomy" id="3116575"/>
    <lineage>
        <taxon>Bacteria</taxon>
        <taxon>Pseudomonadati</taxon>
        <taxon>Pseudomonadota</taxon>
        <taxon>Alphaproteobacteria</taxon>
        <taxon>Maricaulales</taxon>
        <taxon>Maricaulaceae</taxon>
        <taxon>Hyphobacterium</taxon>
    </lineage>
</organism>
<reference evidence="11 12" key="1">
    <citation type="submission" date="2024-01" db="EMBL/GenBank/DDBJ databases">
        <title>Hyphobacterium bacterium isolated from marine sediment.</title>
        <authorList>
            <person name="Zhao S."/>
        </authorList>
    </citation>
    <scope>NUCLEOTIDE SEQUENCE [LARGE SCALE GENOMIC DNA]</scope>
    <source>
        <strain evidence="12">HN65</strain>
    </source>
</reference>
<evidence type="ECO:0000259" key="10">
    <source>
        <dbReference type="PROSITE" id="PS50198"/>
    </source>
</evidence>
<evidence type="ECO:0000256" key="9">
    <source>
        <dbReference type="SAM" id="MobiDB-lite"/>
    </source>
</evidence>
<dbReference type="PANTHER" id="PTHR47245">
    <property type="entry name" value="PEPTIDYLPROLYL ISOMERASE"/>
    <property type="match status" value="1"/>
</dbReference>
<sequence>MSTASLISNTPEKPVPVTVNGETIPAEAIASEAQNHTADRPEKAWAQAAEALVIREALLQKARAIGLTPQPVKDGTGRSEPEDDALIRQLLEAEVSVPEPDEESSRRYFEQNRKRFRSPDLFEASHILLQADKRDALAYMRARKEAEALIAALKDKPDQFGRMARDQSDCPSASEDGRLGQISDGQTTPLFEAAIRAMLPGEISSVPVETPYGFHIIRLDHVAEGAVPDFETARPLVEEFLRDASWRRAVSQFISLVIGEASITGVDLKGASSPLVQ</sequence>
<evidence type="ECO:0000256" key="5">
    <source>
        <dbReference type="ARBA" id="ARBA00023110"/>
    </source>
</evidence>
<evidence type="ECO:0000256" key="7">
    <source>
        <dbReference type="ARBA" id="ARBA00031484"/>
    </source>
</evidence>
<gene>
    <name evidence="11" type="ORF">V0U79_04980</name>
</gene>
<dbReference type="EMBL" id="JAZDRP010000003">
    <property type="protein sequence ID" value="MEE2525711.1"/>
    <property type="molecule type" value="Genomic_DNA"/>
</dbReference>
<evidence type="ECO:0000256" key="3">
    <source>
        <dbReference type="ARBA" id="ARBA00013194"/>
    </source>
</evidence>